<evidence type="ECO:0000256" key="1">
    <source>
        <dbReference type="ARBA" id="ARBA00008918"/>
    </source>
</evidence>
<evidence type="ECO:0000256" key="2">
    <source>
        <dbReference type="SAM" id="SignalP"/>
    </source>
</evidence>
<dbReference type="AlphaFoldDB" id="A0A975ITL7"/>
<keyword evidence="2" id="KW-0732">Signal</keyword>
<gene>
    <name evidence="4" type="ORF">KCG34_18290</name>
</gene>
<keyword evidence="5" id="KW-1185">Reference proteome</keyword>
<protein>
    <submittedName>
        <fullName evidence="4">SRPBCC family protein</fullName>
    </submittedName>
</protein>
<organism evidence="4 5">
    <name type="scientific">Phenylobacterium montanum</name>
    <dbReference type="NCBI Taxonomy" id="2823693"/>
    <lineage>
        <taxon>Bacteria</taxon>
        <taxon>Pseudomonadati</taxon>
        <taxon>Pseudomonadota</taxon>
        <taxon>Alphaproteobacteria</taxon>
        <taxon>Caulobacterales</taxon>
        <taxon>Caulobacteraceae</taxon>
        <taxon>Phenylobacterium</taxon>
    </lineage>
</organism>
<evidence type="ECO:0000259" key="3">
    <source>
        <dbReference type="Pfam" id="PF03364"/>
    </source>
</evidence>
<dbReference type="Proteomes" id="UP000676409">
    <property type="component" value="Chromosome"/>
</dbReference>
<feature type="signal peptide" evidence="2">
    <location>
        <begin position="1"/>
        <end position="25"/>
    </location>
</feature>
<name>A0A975ITL7_9CAUL</name>
<dbReference type="RefSeq" id="WP_211937054.1">
    <property type="nucleotide sequence ID" value="NZ_CP073078.1"/>
</dbReference>
<dbReference type="KEGG" id="caul:KCG34_18290"/>
<evidence type="ECO:0000313" key="5">
    <source>
        <dbReference type="Proteomes" id="UP000676409"/>
    </source>
</evidence>
<dbReference type="Gene3D" id="3.30.530.20">
    <property type="match status" value="1"/>
</dbReference>
<dbReference type="EMBL" id="CP073078">
    <property type="protein sequence ID" value="QUD87002.1"/>
    <property type="molecule type" value="Genomic_DNA"/>
</dbReference>
<feature type="chain" id="PRO_5036734924" evidence="2">
    <location>
        <begin position="26"/>
        <end position="204"/>
    </location>
</feature>
<dbReference type="SUPFAM" id="SSF55961">
    <property type="entry name" value="Bet v1-like"/>
    <property type="match status" value="1"/>
</dbReference>
<accession>A0A975ITL7</accession>
<dbReference type="PROSITE" id="PS51257">
    <property type="entry name" value="PROKAR_LIPOPROTEIN"/>
    <property type="match status" value="1"/>
</dbReference>
<proteinExistence type="inferred from homology"/>
<dbReference type="InterPro" id="IPR005031">
    <property type="entry name" value="COQ10_START"/>
</dbReference>
<reference evidence="4" key="1">
    <citation type="submission" date="2021-04" db="EMBL/GenBank/DDBJ databases">
        <title>The complete genome sequence of Caulobacter sp. S6.</title>
        <authorList>
            <person name="Tang Y."/>
            <person name="Ouyang W."/>
            <person name="Liu Q."/>
            <person name="Huang B."/>
            <person name="Guo Z."/>
            <person name="Lei P."/>
        </authorList>
    </citation>
    <scope>NUCLEOTIDE SEQUENCE</scope>
    <source>
        <strain evidence="4">S6</strain>
    </source>
</reference>
<feature type="domain" description="Coenzyme Q-binding protein COQ10 START" evidence="3">
    <location>
        <begin position="51"/>
        <end position="180"/>
    </location>
</feature>
<sequence length="204" mass="21653">MVRLRRLCAPALLFVAACVSGAAGATEPAPAVEVTADPHGASGLIRGAVDIDAPPATVWRVLVDCAGAPRLMVNLKSCRILRRDPGGRWDEREQISRGGLLPGVRTVVHADYEPTGRIDFHSIAGDLKLLQGEWRLQSLAGGARTRVLYESRVTASFIAPGPLVRTVLRRDMPKTLANLRDACEARAGSLAEDGSGVRMGAGGR</sequence>
<dbReference type="InterPro" id="IPR023393">
    <property type="entry name" value="START-like_dom_sf"/>
</dbReference>
<dbReference type="Pfam" id="PF03364">
    <property type="entry name" value="Polyketide_cyc"/>
    <property type="match status" value="1"/>
</dbReference>
<comment type="similarity">
    <text evidence="1">Belongs to the ribosome association toxin RatA family.</text>
</comment>
<evidence type="ECO:0000313" key="4">
    <source>
        <dbReference type="EMBL" id="QUD87002.1"/>
    </source>
</evidence>